<keyword evidence="4" id="KW-1185">Reference proteome</keyword>
<keyword evidence="1" id="KW-0175">Coiled coil</keyword>
<dbReference type="EMBL" id="CAEY01000448">
    <property type="status" value="NOT_ANNOTATED_CDS"/>
    <property type="molecule type" value="Genomic_DNA"/>
</dbReference>
<proteinExistence type="predicted"/>
<name>T1JRD1_TETUR</name>
<dbReference type="AlphaFoldDB" id="T1JRD1"/>
<evidence type="ECO:0000313" key="4">
    <source>
        <dbReference type="Proteomes" id="UP000015104"/>
    </source>
</evidence>
<feature type="region of interest" description="Disordered" evidence="2">
    <location>
        <begin position="55"/>
        <end position="113"/>
    </location>
</feature>
<feature type="compositionally biased region" description="Polar residues" evidence="2">
    <location>
        <begin position="78"/>
        <end position="87"/>
    </location>
</feature>
<accession>T1JRD1</accession>
<dbReference type="STRING" id="32264.T1JRD1"/>
<feature type="compositionally biased region" description="Basic and acidic residues" evidence="2">
    <location>
        <begin position="508"/>
        <end position="518"/>
    </location>
</feature>
<feature type="region of interest" description="Disordered" evidence="2">
    <location>
        <begin position="468"/>
        <end position="518"/>
    </location>
</feature>
<sequence>MQSGINRRTIPTGDNLKMVGTVKTSTIRRPSSRETIGICVNNRITNGTSTAAANNNGLSRFSTSTKEASRLGKVDSTPAPTRTSKPSFQMHYIPPTAKRLTSGTTKDPVPKTESRLNVKRNEINSSTRKCVTPHNNGLSTLNGKNSVNLNAIKKPFAGTASARAATTLISLQKECDKYKRLSELYKRQLEASKGDISKSVLVVDGLSVVVKYLTEHLNAFSTPSLKSTIEQQALNYKKLNDDYGKLESLLDQLRQENTRKEDDLRDEIIRMSLEMVNEKKRHDNEKNRLFDMFEDQMKAQKKAFKKEMEKIEEDKMNLEKVIDSLKDEIKEKLLQIEGLTNRVGELESSLSMEKDRRCRMLQEKVKFMANEIQSLKDVLDLKDGELRTIKTSIANEELLRQDLAAAQQTINNLTQRLEQLEISANQKNAMINMLKEENESLRERFNKEQRERRRISMKNEELEYTLSEFTTPVKGNSSSMDEDVFLTPMQPPPRSRLTLTNGLPLRPHSSDSVRKQKT</sequence>
<evidence type="ECO:0000313" key="3">
    <source>
        <dbReference type="EnsemblMetazoa" id="tetur01g06460.1"/>
    </source>
</evidence>
<reference evidence="3" key="2">
    <citation type="submission" date="2015-06" db="UniProtKB">
        <authorList>
            <consortium name="EnsemblMetazoa"/>
        </authorList>
    </citation>
    <scope>IDENTIFICATION</scope>
</reference>
<dbReference type="Proteomes" id="UP000015104">
    <property type="component" value="Unassembled WGS sequence"/>
</dbReference>
<evidence type="ECO:0000256" key="1">
    <source>
        <dbReference type="SAM" id="Coils"/>
    </source>
</evidence>
<feature type="compositionally biased region" description="Polar residues" evidence="2">
    <location>
        <begin position="468"/>
        <end position="479"/>
    </location>
</feature>
<dbReference type="EnsemblMetazoa" id="tetur01g06460.1">
    <property type="protein sequence ID" value="tetur01g06460.1"/>
    <property type="gene ID" value="tetur01g06460"/>
</dbReference>
<dbReference type="HOGENOM" id="CLU_526118_0_0_1"/>
<organism evidence="3 4">
    <name type="scientific">Tetranychus urticae</name>
    <name type="common">Two-spotted spider mite</name>
    <dbReference type="NCBI Taxonomy" id="32264"/>
    <lineage>
        <taxon>Eukaryota</taxon>
        <taxon>Metazoa</taxon>
        <taxon>Ecdysozoa</taxon>
        <taxon>Arthropoda</taxon>
        <taxon>Chelicerata</taxon>
        <taxon>Arachnida</taxon>
        <taxon>Acari</taxon>
        <taxon>Acariformes</taxon>
        <taxon>Trombidiformes</taxon>
        <taxon>Prostigmata</taxon>
        <taxon>Eleutherengona</taxon>
        <taxon>Raphignathae</taxon>
        <taxon>Tetranychoidea</taxon>
        <taxon>Tetranychidae</taxon>
        <taxon>Tetranychus</taxon>
    </lineage>
</organism>
<feature type="coiled-coil region" evidence="1">
    <location>
        <begin position="236"/>
        <end position="270"/>
    </location>
</feature>
<feature type="coiled-coil region" evidence="1">
    <location>
        <begin position="294"/>
        <end position="458"/>
    </location>
</feature>
<protein>
    <submittedName>
        <fullName evidence="3">Uncharacterized protein</fullName>
    </submittedName>
</protein>
<reference evidence="4" key="1">
    <citation type="submission" date="2011-08" db="EMBL/GenBank/DDBJ databases">
        <authorList>
            <person name="Rombauts S."/>
        </authorList>
    </citation>
    <scope>NUCLEOTIDE SEQUENCE</scope>
    <source>
        <strain evidence="4">London</strain>
    </source>
</reference>
<evidence type="ECO:0000256" key="2">
    <source>
        <dbReference type="SAM" id="MobiDB-lite"/>
    </source>
</evidence>